<organism evidence="3 4">
    <name type="scientific">Carya illinoinensis</name>
    <name type="common">Pecan</name>
    <dbReference type="NCBI Taxonomy" id="32201"/>
    <lineage>
        <taxon>Eukaryota</taxon>
        <taxon>Viridiplantae</taxon>
        <taxon>Streptophyta</taxon>
        <taxon>Embryophyta</taxon>
        <taxon>Tracheophyta</taxon>
        <taxon>Spermatophyta</taxon>
        <taxon>Magnoliopsida</taxon>
        <taxon>eudicotyledons</taxon>
        <taxon>Gunneridae</taxon>
        <taxon>Pentapetalae</taxon>
        <taxon>rosids</taxon>
        <taxon>fabids</taxon>
        <taxon>Fagales</taxon>
        <taxon>Juglandaceae</taxon>
        <taxon>Carya</taxon>
    </lineage>
</organism>
<sequence>MSLSLSLPNKTKANPSSRLKLTFLLPLRLLFMLSRLSSLLRNLHPPPLLSSRSPSMARVLSLPTPLPLSLAPKTITSIRVSAQSGFLINTNSLRVSPSLKSSLCDRGFNSLCREDGRGLAPLGRVWASQREYRKVRRRASRSKVKELELNVSICIEEDLPDDAEILSITEMLRLNVPMAMKLAFDGLKDSAYKTRDAAISDVGGFENVELSLLLCNDEFICKLNKEWRDEDHPTDVLSMSQHAPELKLPILMLGDIVISVETAARQAEERGHTLLDEIRILMVHGLLHLLGFDHEISEEAEAEMEKEEERLLKSLRWKGKGLIQSAYDAETNANSHNEYTDDRKKEGSLRFYKPKFNYIFCDMDGTLLNSRSQISSANVKALKEAVSRGVKVVIATGKARSAVISILKMVDLSGKDGVVSEFSPGVFLQACLYSWENKIPLIAFTKDRCLTLFNHSLVDSVHTIYHEPKAEIMPSVEHLLAAADIQKMIFLDTPVGVATTLRPYWTEATRDRATVVQAVPDMLEIVPHGTSKGSGVKILLDHLGITAEEVMAIGDGENDVEMLELASLGVALSNGSEKTKAVANVIGDSNDEDGVADAIYRNGSL</sequence>
<dbReference type="CDD" id="cd07516">
    <property type="entry name" value="HAD_Pase"/>
    <property type="match status" value="1"/>
</dbReference>
<dbReference type="HAMAP" id="MF_00009">
    <property type="entry name" value="Endoribonucl_YbeY"/>
    <property type="match status" value="1"/>
</dbReference>
<dbReference type="PANTHER" id="PTHR46986">
    <property type="entry name" value="ENDORIBONUCLEASE YBEY, CHLOROPLASTIC"/>
    <property type="match status" value="1"/>
</dbReference>
<dbReference type="PROSITE" id="PS01229">
    <property type="entry name" value="COF_2"/>
    <property type="match status" value="1"/>
</dbReference>
<evidence type="ECO:0008006" key="5">
    <source>
        <dbReference type="Google" id="ProtNLM"/>
    </source>
</evidence>
<proteinExistence type="inferred from homology"/>
<name>A0A8T1PM96_CARIL</name>
<dbReference type="PROSITE" id="PS01306">
    <property type="entry name" value="UPF0054"/>
    <property type="match status" value="1"/>
</dbReference>
<dbReference type="EMBL" id="CM031816">
    <property type="protein sequence ID" value="KAG6644035.1"/>
    <property type="molecule type" value="Genomic_DNA"/>
</dbReference>
<dbReference type="AlphaFoldDB" id="A0A8T1PM96"/>
<dbReference type="InterPro" id="IPR020549">
    <property type="entry name" value="YbeY_CS"/>
</dbReference>
<keyword evidence="1" id="KW-0479">Metal-binding</keyword>
<evidence type="ECO:0000313" key="3">
    <source>
        <dbReference type="EMBL" id="KAG6644035.1"/>
    </source>
</evidence>
<dbReference type="InterPro" id="IPR002036">
    <property type="entry name" value="YbeY"/>
</dbReference>
<dbReference type="Pfam" id="PF08282">
    <property type="entry name" value="Hydrolase_3"/>
    <property type="match status" value="1"/>
</dbReference>
<dbReference type="NCBIfam" id="TIGR00043">
    <property type="entry name" value="rRNA maturation RNase YbeY"/>
    <property type="match status" value="1"/>
</dbReference>
<comment type="caution">
    <text evidence="3">The sequence shown here is derived from an EMBL/GenBank/DDBJ whole genome shotgun (WGS) entry which is preliminary data.</text>
</comment>
<evidence type="ECO:0000256" key="2">
    <source>
        <dbReference type="ARBA" id="ARBA00022833"/>
    </source>
</evidence>
<accession>A0A8T1PM96</accession>
<dbReference type="PANTHER" id="PTHR46986:SF1">
    <property type="entry name" value="ENDORIBONUCLEASE YBEY, CHLOROPLASTIC"/>
    <property type="match status" value="1"/>
</dbReference>
<dbReference type="SFLD" id="SFLDG01140">
    <property type="entry name" value="C2.B:_Phosphomannomutase_and_P"/>
    <property type="match status" value="1"/>
</dbReference>
<dbReference type="GO" id="GO:0006364">
    <property type="term" value="P:rRNA processing"/>
    <property type="evidence" value="ECO:0007669"/>
    <property type="project" value="InterPro"/>
</dbReference>
<keyword evidence="2" id="KW-0862">Zinc</keyword>
<keyword evidence="4" id="KW-1185">Reference proteome</keyword>
<reference evidence="3" key="1">
    <citation type="submission" date="2020-12" db="EMBL/GenBank/DDBJ databases">
        <title>WGS assembly of Carya illinoinensis cv. Pawnee.</title>
        <authorList>
            <person name="Platts A."/>
            <person name="Shu S."/>
            <person name="Wright S."/>
            <person name="Barry K."/>
            <person name="Edger P."/>
            <person name="Pires J.C."/>
            <person name="Schmutz J."/>
        </authorList>
    </citation>
    <scope>NUCLEOTIDE SEQUENCE</scope>
    <source>
        <tissue evidence="3">Leaf</tissue>
    </source>
</reference>
<dbReference type="SFLD" id="SFLDS00003">
    <property type="entry name" value="Haloacid_Dehalogenase"/>
    <property type="match status" value="1"/>
</dbReference>
<dbReference type="GO" id="GO:0046872">
    <property type="term" value="F:metal ion binding"/>
    <property type="evidence" value="ECO:0007669"/>
    <property type="project" value="UniProtKB-KW"/>
</dbReference>
<gene>
    <name evidence="3" type="ORF">CIPAW_08G027400</name>
</gene>
<dbReference type="InterPro" id="IPR006379">
    <property type="entry name" value="HAD-SF_hydro_IIB"/>
</dbReference>
<evidence type="ECO:0000313" key="4">
    <source>
        <dbReference type="Proteomes" id="UP000811609"/>
    </source>
</evidence>
<dbReference type="NCBIfam" id="TIGR01484">
    <property type="entry name" value="HAD-SF-IIB"/>
    <property type="match status" value="1"/>
</dbReference>
<protein>
    <recommendedName>
        <fullName evidence="5">Haloacid dehalogenase-like hydrolase family protein</fullName>
    </recommendedName>
</protein>
<dbReference type="Proteomes" id="UP000811609">
    <property type="component" value="Chromosome 8"/>
</dbReference>
<dbReference type="Pfam" id="PF02130">
    <property type="entry name" value="YbeY"/>
    <property type="match status" value="1"/>
</dbReference>
<dbReference type="GO" id="GO:0004222">
    <property type="term" value="F:metalloendopeptidase activity"/>
    <property type="evidence" value="ECO:0007669"/>
    <property type="project" value="InterPro"/>
</dbReference>
<evidence type="ECO:0000256" key="1">
    <source>
        <dbReference type="ARBA" id="ARBA00022723"/>
    </source>
</evidence>